<accession>A0A7X5YP47</accession>
<dbReference type="Proteomes" id="UP000587415">
    <property type="component" value="Unassembled WGS sequence"/>
</dbReference>
<proteinExistence type="predicted"/>
<name>A0A7X5YP47_9CAUL</name>
<dbReference type="EMBL" id="JAATJM010000002">
    <property type="protein sequence ID" value="NJC42145.1"/>
    <property type="molecule type" value="Genomic_DNA"/>
</dbReference>
<reference evidence="1 2" key="1">
    <citation type="submission" date="2020-03" db="EMBL/GenBank/DDBJ databases">
        <title>Genomic Encyclopedia of Type Strains, Phase IV (KMG-IV): sequencing the most valuable type-strain genomes for metagenomic binning, comparative biology and taxonomic classification.</title>
        <authorList>
            <person name="Goeker M."/>
        </authorList>
    </citation>
    <scope>NUCLEOTIDE SEQUENCE [LARGE SCALE GENOMIC DNA]</scope>
    <source>
        <strain evidence="1 2">DSM 4736</strain>
    </source>
</reference>
<organism evidence="1 2">
    <name type="scientific">Brevundimonas alba</name>
    <dbReference type="NCBI Taxonomy" id="74314"/>
    <lineage>
        <taxon>Bacteria</taxon>
        <taxon>Pseudomonadati</taxon>
        <taxon>Pseudomonadota</taxon>
        <taxon>Alphaproteobacteria</taxon>
        <taxon>Caulobacterales</taxon>
        <taxon>Caulobacteraceae</taxon>
        <taxon>Brevundimonas</taxon>
    </lineage>
</organism>
<evidence type="ECO:0000313" key="2">
    <source>
        <dbReference type="Proteomes" id="UP000587415"/>
    </source>
</evidence>
<keyword evidence="2" id="KW-1185">Reference proteome</keyword>
<evidence type="ECO:0000313" key="1">
    <source>
        <dbReference type="EMBL" id="NJC42145.1"/>
    </source>
</evidence>
<protein>
    <submittedName>
        <fullName evidence="1">Uncharacterized protein</fullName>
    </submittedName>
</protein>
<dbReference type="AlphaFoldDB" id="A0A7X5YP47"/>
<comment type="caution">
    <text evidence="1">The sequence shown here is derived from an EMBL/GenBank/DDBJ whole genome shotgun (WGS) entry which is preliminary data.</text>
</comment>
<sequence>MRAKYTLKVMHPGEAFPTETVTLGTSAEVTETIPRLLAKHAGCHRIHVHAGHARLFSVDCHGHTVQAE</sequence>
<gene>
    <name evidence="1" type="ORF">GGQ87_002440</name>
</gene>